<name>B4MXG2_DROWI</name>
<dbReference type="AlphaFoldDB" id="B4MXG2"/>
<keyword evidence="8" id="KW-1185">Reference proteome</keyword>
<dbReference type="InterPro" id="IPR048628">
    <property type="entry name" value="Sec3_C"/>
</dbReference>
<accession>B4MXG2</accession>
<feature type="compositionally biased region" description="Polar residues" evidence="5">
    <location>
        <begin position="158"/>
        <end position="173"/>
    </location>
</feature>
<protein>
    <recommendedName>
        <fullName evidence="6">Exocyst complex component Sec3 PIP2-binding N-terminal domain-containing protein</fullName>
    </recommendedName>
</protein>
<dbReference type="GO" id="GO:0005886">
    <property type="term" value="C:plasma membrane"/>
    <property type="evidence" value="ECO:0007669"/>
    <property type="project" value="TreeGrafter"/>
</dbReference>
<dbReference type="OrthoDB" id="27109at2759"/>
<evidence type="ECO:0000256" key="5">
    <source>
        <dbReference type="SAM" id="MobiDB-lite"/>
    </source>
</evidence>
<dbReference type="OMA" id="NQHVMSA"/>
<dbReference type="Gene3D" id="2.30.29.90">
    <property type="match status" value="1"/>
</dbReference>
<evidence type="ECO:0000256" key="4">
    <source>
        <dbReference type="ARBA" id="ARBA00023054"/>
    </source>
</evidence>
<dbReference type="HOGENOM" id="CLU_015381_1_0_1"/>
<dbReference type="SMR" id="B4MXG2"/>
<dbReference type="eggNOG" id="KOG2148">
    <property type="taxonomic scope" value="Eukaryota"/>
</dbReference>
<dbReference type="PhylomeDB" id="B4MXG2"/>
<dbReference type="SMART" id="SM01313">
    <property type="entry name" value="Sec3-PIP2_bind"/>
    <property type="match status" value="1"/>
</dbReference>
<evidence type="ECO:0000256" key="1">
    <source>
        <dbReference type="ARBA" id="ARBA00006518"/>
    </source>
</evidence>
<dbReference type="GO" id="GO:0006887">
    <property type="term" value="P:exocytosis"/>
    <property type="evidence" value="ECO:0007669"/>
    <property type="project" value="UniProtKB-KW"/>
</dbReference>
<keyword evidence="4" id="KW-0175">Coiled coil</keyword>
<keyword evidence="3" id="KW-0268">Exocytosis</keyword>
<dbReference type="Pfam" id="PF20654">
    <property type="entry name" value="Sec3_C-term"/>
    <property type="match status" value="1"/>
</dbReference>
<feature type="compositionally biased region" description="Acidic residues" evidence="5">
    <location>
        <begin position="176"/>
        <end position="187"/>
    </location>
</feature>
<feature type="region of interest" description="Disordered" evidence="5">
    <location>
        <begin position="156"/>
        <end position="188"/>
    </location>
</feature>
<dbReference type="FunCoup" id="B4MXG2">
    <property type="interactions" value="1905"/>
</dbReference>
<sequence length="919" mass="105524">MLSIGTLANIKHILQKELFLASGERLLSVVTVVKKKDKRACYLCVVTTAPPVAVVTLVLVKQSERERENEYKRKRSWQLDEIKWIDGRTEQFETHEFDIQLEKLYKWYALNLHERQNFLAVLNRQIQKYVRVGQRAEFRNVPIAWLSEKSPEKIAIGGSSSRNTAKNQKTNQHSDGDDDDDEEEEAQEFTALTDKEANELGKLFSECDFAIKDAEQFIEQLSKELHDLDGANIQSVLASEQKVLKMMEHIDKAISEADGFETRLDSYEDILGHVKETMEKIGGKNAMIEIANNNNIKLMKELNKVISQLDLPQSQQQALDDPDLKTVAGRKAAIAAAQCLQQAMNSDIDPALLRLEAVQDRRKRFEKWKQKFSATVSRFMNNLFIHLGNEIGDMPLTSTELTLPNHSNVHRELTPYTELMHWCKAMDRKTYDGLMKVYTTSLSKIYDRDVRNFFNLAKLQVSEKLRNSREDLDMSTSSRKSTLSSTQYGTLGVHRDQWGPGVEAADRIRFDALLEKVLAELEPIALQEQLFCINFFQMDVISPTTKNTQTTLEMEKSVPDMMSQSLIVGSSSSSASAAAAAAASSPSPTVDGVPPQDKIDRQINEDVRNLMIGLFGCLEPELVSFIQSFERVDSFYSLYVFVRLTQHVMSARDTHSFLSKTFGFALVQVKRNFDRFMTHQLQTIKDYKLHKRSKAILPYVENFEIFAQTAEGIFRKSDRRTDMDKWYLQLVNAIFEGINFHSQSHPKAPSQVVRMENYHHMYALLAQLKVPGLDALKKEAKSRYNDALKAYVTQYFGRPLEKLNLFFEGVQQKVAQGVKETEISYQMAFSKQELRKVISQYPAREVKKGLENLYKKVEKHLSEEENLLQVVWHAMQEEFIAQYNYLEERIQKCYAGAMINLEFNIQDILAFFSDIARSH</sequence>
<comment type="similarity">
    <text evidence="1">Belongs to the SEC3 family.</text>
</comment>
<dbReference type="Pfam" id="PF15277">
    <property type="entry name" value="Sec3-PIP2_bind"/>
    <property type="match status" value="1"/>
</dbReference>
<dbReference type="InParanoid" id="B4MXG2"/>
<organism evidence="7 8">
    <name type="scientific">Drosophila willistoni</name>
    <name type="common">Fruit fly</name>
    <dbReference type="NCBI Taxonomy" id="7260"/>
    <lineage>
        <taxon>Eukaryota</taxon>
        <taxon>Metazoa</taxon>
        <taxon>Ecdysozoa</taxon>
        <taxon>Arthropoda</taxon>
        <taxon>Hexapoda</taxon>
        <taxon>Insecta</taxon>
        <taxon>Pterygota</taxon>
        <taxon>Neoptera</taxon>
        <taxon>Endopterygota</taxon>
        <taxon>Diptera</taxon>
        <taxon>Brachycera</taxon>
        <taxon>Muscomorpha</taxon>
        <taxon>Ephydroidea</taxon>
        <taxon>Drosophilidae</taxon>
        <taxon>Drosophila</taxon>
        <taxon>Sophophora</taxon>
    </lineage>
</organism>
<evidence type="ECO:0000313" key="7">
    <source>
        <dbReference type="EMBL" id="EDW76731.1"/>
    </source>
</evidence>
<feature type="domain" description="Exocyst complex component Sec3 PIP2-binding N-terminal" evidence="6">
    <location>
        <begin position="36"/>
        <end position="129"/>
    </location>
</feature>
<dbReference type="FunFam" id="2.30.29.90:FF:000005">
    <property type="entry name" value="Exocyst complex component 1"/>
    <property type="match status" value="1"/>
</dbReference>
<dbReference type="PANTHER" id="PTHR16092:SF14">
    <property type="entry name" value="EXOCYST COMPLEX COMPONENT 1 ISOFORM X1"/>
    <property type="match status" value="1"/>
</dbReference>
<reference evidence="7 8" key="1">
    <citation type="journal article" date="2007" name="Nature">
        <title>Evolution of genes and genomes on the Drosophila phylogeny.</title>
        <authorList>
            <consortium name="Drosophila 12 Genomes Consortium"/>
            <person name="Clark A.G."/>
            <person name="Eisen M.B."/>
            <person name="Smith D.R."/>
            <person name="Bergman C.M."/>
            <person name="Oliver B."/>
            <person name="Markow T.A."/>
            <person name="Kaufman T.C."/>
            <person name="Kellis M."/>
            <person name="Gelbart W."/>
            <person name="Iyer V.N."/>
            <person name="Pollard D.A."/>
            <person name="Sackton T.B."/>
            <person name="Larracuente A.M."/>
            <person name="Singh N.D."/>
            <person name="Abad J.P."/>
            <person name="Abt D.N."/>
            <person name="Adryan B."/>
            <person name="Aguade M."/>
            <person name="Akashi H."/>
            <person name="Anderson W.W."/>
            <person name="Aquadro C.F."/>
            <person name="Ardell D.H."/>
            <person name="Arguello R."/>
            <person name="Artieri C.G."/>
            <person name="Barbash D.A."/>
            <person name="Barker D."/>
            <person name="Barsanti P."/>
            <person name="Batterham P."/>
            <person name="Batzoglou S."/>
            <person name="Begun D."/>
            <person name="Bhutkar A."/>
            <person name="Blanco E."/>
            <person name="Bosak S.A."/>
            <person name="Bradley R.K."/>
            <person name="Brand A.D."/>
            <person name="Brent M.R."/>
            <person name="Brooks A.N."/>
            <person name="Brown R.H."/>
            <person name="Butlin R.K."/>
            <person name="Caggese C."/>
            <person name="Calvi B.R."/>
            <person name="Bernardo de Carvalho A."/>
            <person name="Caspi A."/>
            <person name="Castrezana S."/>
            <person name="Celniker S.E."/>
            <person name="Chang J.L."/>
            <person name="Chapple C."/>
            <person name="Chatterji S."/>
            <person name="Chinwalla A."/>
            <person name="Civetta A."/>
            <person name="Clifton S.W."/>
            <person name="Comeron J.M."/>
            <person name="Costello J.C."/>
            <person name="Coyne J.A."/>
            <person name="Daub J."/>
            <person name="David R.G."/>
            <person name="Delcher A.L."/>
            <person name="Delehaunty K."/>
            <person name="Do C.B."/>
            <person name="Ebling H."/>
            <person name="Edwards K."/>
            <person name="Eickbush T."/>
            <person name="Evans J.D."/>
            <person name="Filipski A."/>
            <person name="Findeiss S."/>
            <person name="Freyhult E."/>
            <person name="Fulton L."/>
            <person name="Fulton R."/>
            <person name="Garcia A.C."/>
            <person name="Gardiner A."/>
            <person name="Garfield D.A."/>
            <person name="Garvin B.E."/>
            <person name="Gibson G."/>
            <person name="Gilbert D."/>
            <person name="Gnerre S."/>
            <person name="Godfrey J."/>
            <person name="Good R."/>
            <person name="Gotea V."/>
            <person name="Gravely B."/>
            <person name="Greenberg A.J."/>
            <person name="Griffiths-Jones S."/>
            <person name="Gross S."/>
            <person name="Guigo R."/>
            <person name="Gustafson E.A."/>
            <person name="Haerty W."/>
            <person name="Hahn M.W."/>
            <person name="Halligan D.L."/>
            <person name="Halpern A.L."/>
            <person name="Halter G.M."/>
            <person name="Han M.V."/>
            <person name="Heger A."/>
            <person name="Hillier L."/>
            <person name="Hinrichs A.S."/>
            <person name="Holmes I."/>
            <person name="Hoskins R.A."/>
            <person name="Hubisz M.J."/>
            <person name="Hultmark D."/>
            <person name="Huntley M.A."/>
            <person name="Jaffe D.B."/>
            <person name="Jagadeeshan S."/>
            <person name="Jeck W.R."/>
            <person name="Johnson J."/>
            <person name="Jones C.D."/>
            <person name="Jordan W.C."/>
            <person name="Karpen G.H."/>
            <person name="Kataoka E."/>
            <person name="Keightley P.D."/>
            <person name="Kheradpour P."/>
            <person name="Kirkness E.F."/>
            <person name="Koerich L.B."/>
            <person name="Kristiansen K."/>
            <person name="Kudrna D."/>
            <person name="Kulathinal R.J."/>
            <person name="Kumar S."/>
            <person name="Kwok R."/>
            <person name="Lander E."/>
            <person name="Langley C.H."/>
            <person name="Lapoint R."/>
            <person name="Lazzaro B.P."/>
            <person name="Lee S.J."/>
            <person name="Levesque L."/>
            <person name="Li R."/>
            <person name="Lin C.F."/>
            <person name="Lin M.F."/>
            <person name="Lindblad-Toh K."/>
            <person name="Llopart A."/>
            <person name="Long M."/>
            <person name="Low L."/>
            <person name="Lozovsky E."/>
            <person name="Lu J."/>
            <person name="Luo M."/>
            <person name="Machado C.A."/>
            <person name="Makalowski W."/>
            <person name="Marzo M."/>
            <person name="Matsuda M."/>
            <person name="Matzkin L."/>
            <person name="McAllister B."/>
            <person name="McBride C.S."/>
            <person name="McKernan B."/>
            <person name="McKernan K."/>
            <person name="Mendez-Lago M."/>
            <person name="Minx P."/>
            <person name="Mollenhauer M.U."/>
            <person name="Montooth K."/>
            <person name="Mount S.M."/>
            <person name="Mu X."/>
            <person name="Myers E."/>
            <person name="Negre B."/>
            <person name="Newfeld S."/>
            <person name="Nielsen R."/>
            <person name="Noor M.A."/>
            <person name="O'Grady P."/>
            <person name="Pachter L."/>
            <person name="Papaceit M."/>
            <person name="Parisi M.J."/>
            <person name="Parisi M."/>
            <person name="Parts L."/>
            <person name="Pedersen J.S."/>
            <person name="Pesole G."/>
            <person name="Phillippy A.M."/>
            <person name="Ponting C.P."/>
            <person name="Pop M."/>
            <person name="Porcelli D."/>
            <person name="Powell J.R."/>
            <person name="Prohaska S."/>
            <person name="Pruitt K."/>
            <person name="Puig M."/>
            <person name="Quesneville H."/>
            <person name="Ram K.R."/>
            <person name="Rand D."/>
            <person name="Rasmussen M.D."/>
            <person name="Reed L.K."/>
            <person name="Reenan R."/>
            <person name="Reily A."/>
            <person name="Remington K.A."/>
            <person name="Rieger T.T."/>
            <person name="Ritchie M.G."/>
            <person name="Robin C."/>
            <person name="Rogers Y.H."/>
            <person name="Rohde C."/>
            <person name="Rozas J."/>
            <person name="Rubenfield M.J."/>
            <person name="Ruiz A."/>
            <person name="Russo S."/>
            <person name="Salzberg S.L."/>
            <person name="Sanchez-Gracia A."/>
            <person name="Saranga D.J."/>
            <person name="Sato H."/>
            <person name="Schaeffer S.W."/>
            <person name="Schatz M.C."/>
            <person name="Schlenke T."/>
            <person name="Schwartz R."/>
            <person name="Segarra C."/>
            <person name="Singh R.S."/>
            <person name="Sirot L."/>
            <person name="Sirota M."/>
            <person name="Sisneros N.B."/>
            <person name="Smith C.D."/>
            <person name="Smith T.F."/>
            <person name="Spieth J."/>
            <person name="Stage D.E."/>
            <person name="Stark A."/>
            <person name="Stephan W."/>
            <person name="Strausberg R.L."/>
            <person name="Strempel S."/>
            <person name="Sturgill D."/>
            <person name="Sutton G."/>
            <person name="Sutton G.G."/>
            <person name="Tao W."/>
            <person name="Teichmann S."/>
            <person name="Tobari Y.N."/>
            <person name="Tomimura Y."/>
            <person name="Tsolas J.M."/>
            <person name="Valente V.L."/>
            <person name="Venter E."/>
            <person name="Venter J.C."/>
            <person name="Vicario S."/>
            <person name="Vieira F.G."/>
            <person name="Vilella A.J."/>
            <person name="Villasante A."/>
            <person name="Walenz B."/>
            <person name="Wang J."/>
            <person name="Wasserman M."/>
            <person name="Watts T."/>
            <person name="Wilson D."/>
            <person name="Wilson R.K."/>
            <person name="Wing R.A."/>
            <person name="Wolfner M.F."/>
            <person name="Wong A."/>
            <person name="Wong G.K."/>
            <person name="Wu C.I."/>
            <person name="Wu G."/>
            <person name="Yamamoto D."/>
            <person name="Yang H.P."/>
            <person name="Yang S.P."/>
            <person name="Yorke J.A."/>
            <person name="Yoshida K."/>
            <person name="Zdobnov E."/>
            <person name="Zhang P."/>
            <person name="Zhang Y."/>
            <person name="Zimin A.V."/>
            <person name="Baldwin J."/>
            <person name="Abdouelleil A."/>
            <person name="Abdulkadir J."/>
            <person name="Abebe A."/>
            <person name="Abera B."/>
            <person name="Abreu J."/>
            <person name="Acer S.C."/>
            <person name="Aftuck L."/>
            <person name="Alexander A."/>
            <person name="An P."/>
            <person name="Anderson E."/>
            <person name="Anderson S."/>
            <person name="Arachi H."/>
            <person name="Azer M."/>
            <person name="Bachantsang P."/>
            <person name="Barry A."/>
            <person name="Bayul T."/>
            <person name="Berlin A."/>
            <person name="Bessette D."/>
            <person name="Bloom T."/>
            <person name="Blye J."/>
            <person name="Boguslavskiy L."/>
            <person name="Bonnet C."/>
            <person name="Boukhgalter B."/>
            <person name="Bourzgui I."/>
            <person name="Brown A."/>
            <person name="Cahill P."/>
            <person name="Channer S."/>
            <person name="Cheshatsang Y."/>
            <person name="Chuda L."/>
            <person name="Citroen M."/>
            <person name="Collymore A."/>
            <person name="Cooke P."/>
            <person name="Costello M."/>
            <person name="D'Aco K."/>
            <person name="Daza R."/>
            <person name="De Haan G."/>
            <person name="DeGray S."/>
            <person name="DeMaso C."/>
            <person name="Dhargay N."/>
            <person name="Dooley K."/>
            <person name="Dooley E."/>
            <person name="Doricent M."/>
            <person name="Dorje P."/>
            <person name="Dorjee K."/>
            <person name="Dupes A."/>
            <person name="Elong R."/>
            <person name="Falk J."/>
            <person name="Farina A."/>
            <person name="Faro S."/>
            <person name="Ferguson D."/>
            <person name="Fisher S."/>
            <person name="Foley C.D."/>
            <person name="Franke A."/>
            <person name="Friedrich D."/>
            <person name="Gadbois L."/>
            <person name="Gearin G."/>
            <person name="Gearin C.R."/>
            <person name="Giannoukos G."/>
            <person name="Goode T."/>
            <person name="Graham J."/>
            <person name="Grandbois E."/>
            <person name="Grewal S."/>
            <person name="Gyaltsen K."/>
            <person name="Hafez N."/>
            <person name="Hagos B."/>
            <person name="Hall J."/>
            <person name="Henson C."/>
            <person name="Hollinger A."/>
            <person name="Honan T."/>
            <person name="Huard M.D."/>
            <person name="Hughes L."/>
            <person name="Hurhula B."/>
            <person name="Husby M.E."/>
            <person name="Kamat A."/>
            <person name="Kanga B."/>
            <person name="Kashin S."/>
            <person name="Khazanovich D."/>
            <person name="Kisner P."/>
            <person name="Lance K."/>
            <person name="Lara M."/>
            <person name="Lee W."/>
            <person name="Lennon N."/>
            <person name="Letendre F."/>
            <person name="LeVine R."/>
            <person name="Lipovsky A."/>
            <person name="Liu X."/>
            <person name="Liu J."/>
            <person name="Liu S."/>
            <person name="Lokyitsang T."/>
            <person name="Lokyitsang Y."/>
            <person name="Lubonja R."/>
            <person name="Lui A."/>
            <person name="MacDonald P."/>
            <person name="Magnisalis V."/>
            <person name="Maru K."/>
            <person name="Matthews C."/>
            <person name="McCusker W."/>
            <person name="McDonough S."/>
            <person name="Mehta T."/>
            <person name="Meldrim J."/>
            <person name="Meneus L."/>
            <person name="Mihai O."/>
            <person name="Mihalev A."/>
            <person name="Mihova T."/>
            <person name="Mittelman R."/>
            <person name="Mlenga V."/>
            <person name="Montmayeur A."/>
            <person name="Mulrain L."/>
            <person name="Navidi A."/>
            <person name="Naylor J."/>
            <person name="Negash T."/>
            <person name="Nguyen T."/>
            <person name="Nguyen N."/>
            <person name="Nicol R."/>
            <person name="Norbu C."/>
            <person name="Norbu N."/>
            <person name="Novod N."/>
            <person name="O'Neill B."/>
            <person name="Osman S."/>
            <person name="Markiewicz E."/>
            <person name="Oyono O.L."/>
            <person name="Patti C."/>
            <person name="Phunkhang P."/>
            <person name="Pierre F."/>
            <person name="Priest M."/>
            <person name="Raghuraman S."/>
            <person name="Rege F."/>
            <person name="Reyes R."/>
            <person name="Rise C."/>
            <person name="Rogov P."/>
            <person name="Ross K."/>
            <person name="Ryan E."/>
            <person name="Settipalli S."/>
            <person name="Shea T."/>
            <person name="Sherpa N."/>
            <person name="Shi L."/>
            <person name="Shih D."/>
            <person name="Sparrow T."/>
            <person name="Spaulding J."/>
            <person name="Stalker J."/>
            <person name="Stange-Thomann N."/>
            <person name="Stavropoulos S."/>
            <person name="Stone C."/>
            <person name="Strader C."/>
            <person name="Tesfaye S."/>
            <person name="Thomson T."/>
            <person name="Thoulutsang Y."/>
            <person name="Thoulutsang D."/>
            <person name="Topham K."/>
            <person name="Topping I."/>
            <person name="Tsamla T."/>
            <person name="Vassiliev H."/>
            <person name="Vo A."/>
            <person name="Wangchuk T."/>
            <person name="Wangdi T."/>
            <person name="Weiand M."/>
            <person name="Wilkinson J."/>
            <person name="Wilson A."/>
            <person name="Yadav S."/>
            <person name="Young G."/>
            <person name="Yu Q."/>
            <person name="Zembek L."/>
            <person name="Zhong D."/>
            <person name="Zimmer A."/>
            <person name="Zwirko Z."/>
            <person name="Jaffe D.B."/>
            <person name="Alvarez P."/>
            <person name="Brockman W."/>
            <person name="Butler J."/>
            <person name="Chin C."/>
            <person name="Gnerre S."/>
            <person name="Grabherr M."/>
            <person name="Kleber M."/>
            <person name="Mauceli E."/>
            <person name="MacCallum I."/>
        </authorList>
    </citation>
    <scope>NUCLEOTIDE SEQUENCE [LARGE SCALE GENOMIC DNA]</scope>
    <source>
        <strain evidence="8">Tucson 14030-0811.24</strain>
    </source>
</reference>
<dbReference type="KEGG" id="dwi:6643103"/>
<dbReference type="CDD" id="cd14683">
    <property type="entry name" value="PH-EXOC1"/>
    <property type="match status" value="1"/>
</dbReference>
<dbReference type="Pfam" id="PF09763">
    <property type="entry name" value="Sec3_CC"/>
    <property type="match status" value="1"/>
</dbReference>
<dbReference type="InterPro" id="IPR019160">
    <property type="entry name" value="Sec3_CC"/>
</dbReference>
<dbReference type="GO" id="GO:0006893">
    <property type="term" value="P:Golgi to plasma membrane transport"/>
    <property type="evidence" value="ECO:0007669"/>
    <property type="project" value="TreeGrafter"/>
</dbReference>
<evidence type="ECO:0000259" key="6">
    <source>
        <dbReference type="SMART" id="SM01313"/>
    </source>
</evidence>
<dbReference type="STRING" id="7260.B4MXG2"/>
<dbReference type="EMBL" id="CH963876">
    <property type="protein sequence ID" value="EDW76731.1"/>
    <property type="molecule type" value="Genomic_DNA"/>
</dbReference>
<gene>
    <name evidence="7" type="primary">Dwil\GK20108</name>
    <name evidence="7" type="ORF">Dwil_GK20108</name>
</gene>
<dbReference type="Proteomes" id="UP000007798">
    <property type="component" value="Unassembled WGS sequence"/>
</dbReference>
<evidence type="ECO:0000313" key="8">
    <source>
        <dbReference type="Proteomes" id="UP000007798"/>
    </source>
</evidence>
<dbReference type="GO" id="GO:0000145">
    <property type="term" value="C:exocyst"/>
    <property type="evidence" value="ECO:0007669"/>
    <property type="project" value="InterPro"/>
</dbReference>
<dbReference type="GO" id="GO:0005546">
    <property type="term" value="F:phosphatidylinositol-4,5-bisphosphate binding"/>
    <property type="evidence" value="ECO:0007669"/>
    <property type="project" value="TreeGrafter"/>
</dbReference>
<keyword evidence="2" id="KW-0813">Transport</keyword>
<proteinExistence type="inferred from homology"/>
<evidence type="ECO:0000256" key="2">
    <source>
        <dbReference type="ARBA" id="ARBA00022448"/>
    </source>
</evidence>
<dbReference type="InterPro" id="IPR028258">
    <property type="entry name" value="Sec3-PIP2_bind"/>
</dbReference>
<dbReference type="PANTHER" id="PTHR16092">
    <property type="entry name" value="SEC3/SYNTAXIN-RELATED"/>
    <property type="match status" value="1"/>
</dbReference>
<evidence type="ECO:0000256" key="3">
    <source>
        <dbReference type="ARBA" id="ARBA00022483"/>
    </source>
</evidence>